<reference evidence="2 3" key="1">
    <citation type="submission" date="2021-06" db="EMBL/GenBank/DDBJ databases">
        <title>Caerostris darwini draft genome.</title>
        <authorList>
            <person name="Kono N."/>
            <person name="Arakawa K."/>
        </authorList>
    </citation>
    <scope>NUCLEOTIDE SEQUENCE [LARGE SCALE GENOMIC DNA]</scope>
</reference>
<sequence>MHLAIYRCLKVKNCKTPRRLLPPGQNSADLKAAVCSSALWGRPIRHAQTSTFGHTDPLAQKPAVMRGPSLSPRRGSSRERIRYGRHPTRSGLDEIRIRAKWPA</sequence>
<comment type="caution">
    <text evidence="2">The sequence shown here is derived from an EMBL/GenBank/DDBJ whole genome shotgun (WGS) entry which is preliminary data.</text>
</comment>
<evidence type="ECO:0000313" key="2">
    <source>
        <dbReference type="EMBL" id="GIY32154.1"/>
    </source>
</evidence>
<feature type="region of interest" description="Disordered" evidence="1">
    <location>
        <begin position="50"/>
        <end position="89"/>
    </location>
</feature>
<accession>A0AAV4SGP9</accession>
<proteinExistence type="predicted"/>
<dbReference type="AlphaFoldDB" id="A0AAV4SGP9"/>
<dbReference type="Proteomes" id="UP001054837">
    <property type="component" value="Unassembled WGS sequence"/>
</dbReference>
<protein>
    <submittedName>
        <fullName evidence="2">Uncharacterized protein</fullName>
    </submittedName>
</protein>
<dbReference type="EMBL" id="BPLQ01007749">
    <property type="protein sequence ID" value="GIY32154.1"/>
    <property type="molecule type" value="Genomic_DNA"/>
</dbReference>
<evidence type="ECO:0000256" key="1">
    <source>
        <dbReference type="SAM" id="MobiDB-lite"/>
    </source>
</evidence>
<organism evidence="2 3">
    <name type="scientific">Caerostris darwini</name>
    <dbReference type="NCBI Taxonomy" id="1538125"/>
    <lineage>
        <taxon>Eukaryota</taxon>
        <taxon>Metazoa</taxon>
        <taxon>Ecdysozoa</taxon>
        <taxon>Arthropoda</taxon>
        <taxon>Chelicerata</taxon>
        <taxon>Arachnida</taxon>
        <taxon>Araneae</taxon>
        <taxon>Araneomorphae</taxon>
        <taxon>Entelegynae</taxon>
        <taxon>Araneoidea</taxon>
        <taxon>Araneidae</taxon>
        <taxon>Caerostris</taxon>
    </lineage>
</organism>
<evidence type="ECO:0000313" key="3">
    <source>
        <dbReference type="Proteomes" id="UP001054837"/>
    </source>
</evidence>
<name>A0AAV4SGP9_9ARAC</name>
<gene>
    <name evidence="2" type="ORF">CDAR_306691</name>
</gene>
<keyword evidence="3" id="KW-1185">Reference proteome</keyword>